<dbReference type="Proteomes" id="UP000321570">
    <property type="component" value="Unassembled WGS sequence"/>
</dbReference>
<reference evidence="1 2" key="1">
    <citation type="submission" date="2019-07" db="EMBL/GenBank/DDBJ databases">
        <authorList>
            <person name="Jastrzebski P J."/>
            <person name="Paukszto L."/>
            <person name="Jastrzebski P J."/>
        </authorList>
    </citation>
    <scope>NUCLEOTIDE SEQUENCE [LARGE SCALE GENOMIC DNA]</scope>
    <source>
        <strain evidence="1 2">WMS-il1</strain>
    </source>
</reference>
<protein>
    <submittedName>
        <fullName evidence="1">Uncharacterized protein</fullName>
    </submittedName>
</protein>
<proteinExistence type="predicted"/>
<evidence type="ECO:0000313" key="2">
    <source>
        <dbReference type="Proteomes" id="UP000321570"/>
    </source>
</evidence>
<keyword evidence="2" id="KW-1185">Reference proteome</keyword>
<accession>A0A564YXL2</accession>
<sequence length="51" mass="5687">MDSIEIAKIGTVGRSIMKQMNLSKPEEDPEDHVKNVAAFHYEPPADEIFGT</sequence>
<dbReference type="AlphaFoldDB" id="A0A564YXL2"/>
<name>A0A564YXL2_HYMDI</name>
<gene>
    <name evidence="1" type="ORF">WMSIL1_LOCUS10484</name>
</gene>
<dbReference type="EMBL" id="CABIJS010000444">
    <property type="protein sequence ID" value="VUZ51930.1"/>
    <property type="molecule type" value="Genomic_DNA"/>
</dbReference>
<organism evidence="1 2">
    <name type="scientific">Hymenolepis diminuta</name>
    <name type="common">Rat tapeworm</name>
    <dbReference type="NCBI Taxonomy" id="6216"/>
    <lineage>
        <taxon>Eukaryota</taxon>
        <taxon>Metazoa</taxon>
        <taxon>Spiralia</taxon>
        <taxon>Lophotrochozoa</taxon>
        <taxon>Platyhelminthes</taxon>
        <taxon>Cestoda</taxon>
        <taxon>Eucestoda</taxon>
        <taxon>Cyclophyllidea</taxon>
        <taxon>Hymenolepididae</taxon>
        <taxon>Hymenolepis</taxon>
    </lineage>
</organism>
<evidence type="ECO:0000313" key="1">
    <source>
        <dbReference type="EMBL" id="VUZ51930.1"/>
    </source>
</evidence>